<evidence type="ECO:0000313" key="2">
    <source>
        <dbReference type="EMBL" id="TCO31470.1"/>
    </source>
</evidence>
<dbReference type="InterPro" id="IPR004360">
    <property type="entry name" value="Glyas_Fos-R_dOase_dom"/>
</dbReference>
<keyword evidence="3" id="KW-1185">Reference proteome</keyword>
<comment type="caution">
    <text evidence="2">The sequence shown here is derived from an EMBL/GenBank/DDBJ whole genome shotgun (WGS) entry which is preliminary data.</text>
</comment>
<protein>
    <submittedName>
        <fullName evidence="2">Enzyme related to lactoylglutathione lyase</fullName>
    </submittedName>
</protein>
<dbReference type="GO" id="GO:0016829">
    <property type="term" value="F:lyase activity"/>
    <property type="evidence" value="ECO:0007669"/>
    <property type="project" value="UniProtKB-KW"/>
</dbReference>
<gene>
    <name evidence="2" type="ORF">EV644_101110</name>
</gene>
<proteinExistence type="predicted"/>
<dbReference type="EMBL" id="SLWM01000001">
    <property type="protein sequence ID" value="TCO31470.1"/>
    <property type="molecule type" value="Genomic_DNA"/>
</dbReference>
<dbReference type="Proteomes" id="UP000295818">
    <property type="component" value="Unassembled WGS sequence"/>
</dbReference>
<accession>A0ABY2BTB3</accession>
<dbReference type="InterPro" id="IPR037523">
    <property type="entry name" value="VOC_core"/>
</dbReference>
<organism evidence="2 3">
    <name type="scientific">Kribbella orskensis</name>
    <dbReference type="NCBI Taxonomy" id="2512216"/>
    <lineage>
        <taxon>Bacteria</taxon>
        <taxon>Bacillati</taxon>
        <taxon>Actinomycetota</taxon>
        <taxon>Actinomycetes</taxon>
        <taxon>Propionibacteriales</taxon>
        <taxon>Kribbellaceae</taxon>
        <taxon>Kribbella</taxon>
    </lineage>
</organism>
<dbReference type="PROSITE" id="PS51819">
    <property type="entry name" value="VOC"/>
    <property type="match status" value="1"/>
</dbReference>
<dbReference type="Pfam" id="PF00903">
    <property type="entry name" value="Glyoxalase"/>
    <property type="match status" value="1"/>
</dbReference>
<evidence type="ECO:0000259" key="1">
    <source>
        <dbReference type="PROSITE" id="PS51819"/>
    </source>
</evidence>
<sequence length="168" mass="17893">MTSSQVAEGNAATDTTAVPFRLEVVVIPVADFDRAKAFYTGLGWRVDAEADLDDGYRLMQLTPPGSNASIIFGTQVTAAQPGSLDGLILVVDNIDEARNALLAQGAEVSEAFHDARGGPIGGFQIGDQGRAPGHDPQGRSYATYASFNDTEGNRWLLQEITERLPGRV</sequence>
<evidence type="ECO:0000313" key="3">
    <source>
        <dbReference type="Proteomes" id="UP000295818"/>
    </source>
</evidence>
<keyword evidence="2" id="KW-0456">Lyase</keyword>
<dbReference type="SUPFAM" id="SSF54593">
    <property type="entry name" value="Glyoxalase/Bleomycin resistance protein/Dihydroxybiphenyl dioxygenase"/>
    <property type="match status" value="1"/>
</dbReference>
<reference evidence="2 3" key="1">
    <citation type="journal article" date="2015" name="Stand. Genomic Sci.">
        <title>Genomic Encyclopedia of Bacterial and Archaeal Type Strains, Phase III: the genomes of soil and plant-associated and newly described type strains.</title>
        <authorList>
            <person name="Whitman W.B."/>
            <person name="Woyke T."/>
            <person name="Klenk H.P."/>
            <person name="Zhou Y."/>
            <person name="Lilburn T.G."/>
            <person name="Beck B.J."/>
            <person name="De Vos P."/>
            <person name="Vandamme P."/>
            <person name="Eisen J.A."/>
            <person name="Garrity G."/>
            <person name="Hugenholtz P."/>
            <person name="Kyrpides N.C."/>
        </authorList>
    </citation>
    <scope>NUCLEOTIDE SEQUENCE [LARGE SCALE GENOMIC DNA]</scope>
    <source>
        <strain evidence="2 3">VKM Ac-2538</strain>
    </source>
</reference>
<dbReference type="RefSeq" id="WP_199239578.1">
    <property type="nucleotide sequence ID" value="NZ_SLWM01000001.1"/>
</dbReference>
<name>A0ABY2BTB3_9ACTN</name>
<dbReference type="InterPro" id="IPR029068">
    <property type="entry name" value="Glyas_Bleomycin-R_OHBP_Dase"/>
</dbReference>
<dbReference type="Gene3D" id="3.10.180.10">
    <property type="entry name" value="2,3-Dihydroxybiphenyl 1,2-Dioxygenase, domain 1"/>
    <property type="match status" value="1"/>
</dbReference>
<feature type="domain" description="VOC" evidence="1">
    <location>
        <begin position="21"/>
        <end position="160"/>
    </location>
</feature>